<dbReference type="Pfam" id="PF00067">
    <property type="entry name" value="p450"/>
    <property type="match status" value="1"/>
</dbReference>
<dbReference type="PANTHER" id="PTHR24287">
    <property type="entry name" value="P450, PUTATIVE (EUROFUNG)-RELATED"/>
    <property type="match status" value="1"/>
</dbReference>
<keyword evidence="6 8" id="KW-0503">Monooxygenase</keyword>
<evidence type="ECO:0000256" key="8">
    <source>
        <dbReference type="RuleBase" id="RU000461"/>
    </source>
</evidence>
<keyword evidence="11" id="KW-1185">Reference proteome</keyword>
<keyword evidence="7 8" id="KW-0349">Heme</keyword>
<accession>A0A6A6P2B9</accession>
<dbReference type="InterPro" id="IPR047146">
    <property type="entry name" value="Cyt_P450_E_CYP52_fungi"/>
</dbReference>
<sequence length="520" mass="59281">MLDSILSSLTLTRVLVFLVAWAAISKVVAVFLTARKVRQLGHQAAIRRTWLPFSIDIIAEVIYYALNNRNYEFWCDMFRRYGNPAAPHTVEAGELADRTILTCDPENIKAILATQFADYGKGEEFNREWKAFLGDSIFTTDGQKWHESRTLIRPQFIKGRVSDLATFERHIAPLTELFGGAGQTVNVAELFLRYTLDAATDFLFGRSVESLMNPQAQFAHAFTVVQHVQSMIARAGPFTFLIPRGEFNKQLRVINEFVHPFIEQALLLSPQELEEKTKSDEGYTFLHALASYTRDRTVLRDQLVAVLLAARDTTAGTLSWAFYELSRQPHIVSKLREEILRRVGKTKLPTYDDLKEMKYLQHILNETLRLYPAVPFNVRVSLKDTTLPRGGGPNGDLPIGVFEGTQVGYSPLVMQRHPDMYPPESSGFPPVEKFVPERWDHWTPKTWTYIPFNGGPRICIGQQFALTEMAYTVVRVFQRFASVESRMPGQEPGLNTDIVLQPTRGVRVAFWEDKNNEGQW</sequence>
<evidence type="ECO:0000256" key="1">
    <source>
        <dbReference type="ARBA" id="ARBA00001971"/>
    </source>
</evidence>
<dbReference type="PROSITE" id="PS00086">
    <property type="entry name" value="CYTOCHROME_P450"/>
    <property type="match status" value="1"/>
</dbReference>
<feature type="binding site" description="axial binding residue" evidence="7">
    <location>
        <position position="459"/>
    </location>
    <ligand>
        <name>heme</name>
        <dbReference type="ChEBI" id="CHEBI:30413"/>
    </ligand>
    <ligandPart>
        <name>Fe</name>
        <dbReference type="ChEBI" id="CHEBI:18248"/>
    </ligandPart>
</feature>
<protein>
    <submittedName>
        <fullName evidence="10">Cytochrome P450 alkane hydroxylase-like protein</fullName>
    </submittedName>
</protein>
<keyword evidence="5 7" id="KW-0408">Iron</keyword>
<name>A0A6A6P2B9_9PEZI</name>
<dbReference type="GO" id="GO:0020037">
    <property type="term" value="F:heme binding"/>
    <property type="evidence" value="ECO:0007669"/>
    <property type="project" value="InterPro"/>
</dbReference>
<keyword evidence="9" id="KW-0812">Transmembrane</keyword>
<evidence type="ECO:0000256" key="7">
    <source>
        <dbReference type="PIRSR" id="PIRSR602401-1"/>
    </source>
</evidence>
<dbReference type="GO" id="GO:0005506">
    <property type="term" value="F:iron ion binding"/>
    <property type="evidence" value="ECO:0007669"/>
    <property type="project" value="InterPro"/>
</dbReference>
<dbReference type="CDD" id="cd11063">
    <property type="entry name" value="CYP52"/>
    <property type="match status" value="1"/>
</dbReference>
<dbReference type="Proteomes" id="UP000799766">
    <property type="component" value="Unassembled WGS sequence"/>
</dbReference>
<dbReference type="InterPro" id="IPR002401">
    <property type="entry name" value="Cyt_P450_E_grp-I"/>
</dbReference>
<comment type="cofactor">
    <cofactor evidence="1 7">
        <name>heme</name>
        <dbReference type="ChEBI" id="CHEBI:30413"/>
    </cofactor>
</comment>
<organism evidence="10 11">
    <name type="scientific">Lineolata rhizophorae</name>
    <dbReference type="NCBI Taxonomy" id="578093"/>
    <lineage>
        <taxon>Eukaryota</taxon>
        <taxon>Fungi</taxon>
        <taxon>Dikarya</taxon>
        <taxon>Ascomycota</taxon>
        <taxon>Pezizomycotina</taxon>
        <taxon>Dothideomycetes</taxon>
        <taxon>Dothideomycetes incertae sedis</taxon>
        <taxon>Lineolatales</taxon>
        <taxon>Lineolataceae</taxon>
        <taxon>Lineolata</taxon>
    </lineage>
</organism>
<dbReference type="OrthoDB" id="1470350at2759"/>
<evidence type="ECO:0000313" key="11">
    <source>
        <dbReference type="Proteomes" id="UP000799766"/>
    </source>
</evidence>
<keyword evidence="4 8" id="KW-0560">Oxidoreductase</keyword>
<dbReference type="InterPro" id="IPR017972">
    <property type="entry name" value="Cyt_P450_CS"/>
</dbReference>
<dbReference type="AlphaFoldDB" id="A0A6A6P2B9"/>
<dbReference type="InterPro" id="IPR036396">
    <property type="entry name" value="Cyt_P450_sf"/>
</dbReference>
<feature type="transmembrane region" description="Helical" evidence="9">
    <location>
        <begin position="45"/>
        <end position="66"/>
    </location>
</feature>
<comment type="similarity">
    <text evidence="2 8">Belongs to the cytochrome P450 family.</text>
</comment>
<evidence type="ECO:0000256" key="2">
    <source>
        <dbReference type="ARBA" id="ARBA00010617"/>
    </source>
</evidence>
<evidence type="ECO:0000256" key="5">
    <source>
        <dbReference type="ARBA" id="ARBA00023004"/>
    </source>
</evidence>
<evidence type="ECO:0000256" key="6">
    <source>
        <dbReference type="ARBA" id="ARBA00023033"/>
    </source>
</evidence>
<dbReference type="GO" id="GO:0016705">
    <property type="term" value="F:oxidoreductase activity, acting on paired donors, with incorporation or reduction of molecular oxygen"/>
    <property type="evidence" value="ECO:0007669"/>
    <property type="project" value="InterPro"/>
</dbReference>
<dbReference type="PRINTS" id="PR00463">
    <property type="entry name" value="EP450I"/>
</dbReference>
<evidence type="ECO:0000313" key="10">
    <source>
        <dbReference type="EMBL" id="KAF2457593.1"/>
    </source>
</evidence>
<dbReference type="GO" id="GO:0004497">
    <property type="term" value="F:monooxygenase activity"/>
    <property type="evidence" value="ECO:0007669"/>
    <property type="project" value="UniProtKB-KW"/>
</dbReference>
<keyword evidence="9" id="KW-1133">Transmembrane helix</keyword>
<evidence type="ECO:0000256" key="9">
    <source>
        <dbReference type="SAM" id="Phobius"/>
    </source>
</evidence>
<dbReference type="Gene3D" id="1.10.630.10">
    <property type="entry name" value="Cytochrome P450"/>
    <property type="match status" value="1"/>
</dbReference>
<evidence type="ECO:0000256" key="4">
    <source>
        <dbReference type="ARBA" id="ARBA00023002"/>
    </source>
</evidence>
<dbReference type="EMBL" id="MU001680">
    <property type="protein sequence ID" value="KAF2457593.1"/>
    <property type="molecule type" value="Genomic_DNA"/>
</dbReference>
<proteinExistence type="inferred from homology"/>
<dbReference type="InterPro" id="IPR001128">
    <property type="entry name" value="Cyt_P450"/>
</dbReference>
<keyword evidence="3 7" id="KW-0479">Metal-binding</keyword>
<feature type="transmembrane region" description="Helical" evidence="9">
    <location>
        <begin position="12"/>
        <end position="33"/>
    </location>
</feature>
<reference evidence="10" key="1">
    <citation type="journal article" date="2020" name="Stud. Mycol.">
        <title>101 Dothideomycetes genomes: a test case for predicting lifestyles and emergence of pathogens.</title>
        <authorList>
            <person name="Haridas S."/>
            <person name="Albert R."/>
            <person name="Binder M."/>
            <person name="Bloem J."/>
            <person name="Labutti K."/>
            <person name="Salamov A."/>
            <person name="Andreopoulos B."/>
            <person name="Baker S."/>
            <person name="Barry K."/>
            <person name="Bills G."/>
            <person name="Bluhm B."/>
            <person name="Cannon C."/>
            <person name="Castanera R."/>
            <person name="Culley D."/>
            <person name="Daum C."/>
            <person name="Ezra D."/>
            <person name="Gonzalez J."/>
            <person name="Henrissat B."/>
            <person name="Kuo A."/>
            <person name="Liang C."/>
            <person name="Lipzen A."/>
            <person name="Lutzoni F."/>
            <person name="Magnuson J."/>
            <person name="Mondo S."/>
            <person name="Nolan M."/>
            <person name="Ohm R."/>
            <person name="Pangilinan J."/>
            <person name="Park H.-J."/>
            <person name="Ramirez L."/>
            <person name="Alfaro M."/>
            <person name="Sun H."/>
            <person name="Tritt A."/>
            <person name="Yoshinaga Y."/>
            <person name="Zwiers L.-H."/>
            <person name="Turgeon B."/>
            <person name="Goodwin S."/>
            <person name="Spatafora J."/>
            <person name="Crous P."/>
            <person name="Grigoriev I."/>
        </authorList>
    </citation>
    <scope>NUCLEOTIDE SEQUENCE</scope>
    <source>
        <strain evidence="10">ATCC 16933</strain>
    </source>
</reference>
<keyword evidence="9" id="KW-0472">Membrane</keyword>
<evidence type="ECO:0000256" key="3">
    <source>
        <dbReference type="ARBA" id="ARBA00022723"/>
    </source>
</evidence>
<dbReference type="SUPFAM" id="SSF48264">
    <property type="entry name" value="Cytochrome P450"/>
    <property type="match status" value="1"/>
</dbReference>
<gene>
    <name evidence="10" type="ORF">BDY21DRAFT_285634</name>
</gene>
<dbReference type="PANTHER" id="PTHR24287:SF5">
    <property type="entry name" value="P450, PUTATIVE (EUROFUNG)-RELATED"/>
    <property type="match status" value="1"/>
</dbReference>
<dbReference type="PRINTS" id="PR00385">
    <property type="entry name" value="P450"/>
</dbReference>